<dbReference type="EMBL" id="FTNV01000006">
    <property type="protein sequence ID" value="SIS26257.1"/>
    <property type="molecule type" value="Genomic_DNA"/>
</dbReference>
<protein>
    <submittedName>
        <fullName evidence="2">Uncharacterized protein</fullName>
    </submittedName>
</protein>
<dbReference type="AlphaFoldDB" id="A0A1N7HN28"/>
<keyword evidence="1" id="KW-0472">Membrane</keyword>
<feature type="transmembrane region" description="Helical" evidence="1">
    <location>
        <begin position="78"/>
        <end position="102"/>
    </location>
</feature>
<evidence type="ECO:0000313" key="3">
    <source>
        <dbReference type="Proteomes" id="UP000186019"/>
    </source>
</evidence>
<dbReference type="SUPFAM" id="SSF103473">
    <property type="entry name" value="MFS general substrate transporter"/>
    <property type="match status" value="1"/>
</dbReference>
<keyword evidence="1" id="KW-0812">Transmembrane</keyword>
<dbReference type="OrthoDB" id="1117124at2"/>
<name>A0A1N7HN28_9RHOB</name>
<dbReference type="InterPro" id="IPR036259">
    <property type="entry name" value="MFS_trans_sf"/>
</dbReference>
<dbReference type="Proteomes" id="UP000186019">
    <property type="component" value="Unassembled WGS sequence"/>
</dbReference>
<keyword evidence="3" id="KW-1185">Reference proteome</keyword>
<organism evidence="2 3">
    <name type="scientific">Roseovarius nanhaiticus</name>
    <dbReference type="NCBI Taxonomy" id="573024"/>
    <lineage>
        <taxon>Bacteria</taxon>
        <taxon>Pseudomonadati</taxon>
        <taxon>Pseudomonadota</taxon>
        <taxon>Alphaproteobacteria</taxon>
        <taxon>Rhodobacterales</taxon>
        <taxon>Roseobacteraceae</taxon>
        <taxon>Roseovarius</taxon>
    </lineage>
</organism>
<evidence type="ECO:0000313" key="2">
    <source>
        <dbReference type="EMBL" id="SIS26257.1"/>
    </source>
</evidence>
<sequence>MDNSLIPLDALHWLAAAAPITVLAILLVQLRWTAQQAGMAGTIWALPLVLFVLMIAYHGVRQGRVIYLVDMAPHDRRAAYTAVSNTVIGVALLGSGLFGALASLAGPQVTLLIFAAMALASIMVTNSLHEIGGE</sequence>
<evidence type="ECO:0000256" key="1">
    <source>
        <dbReference type="SAM" id="Phobius"/>
    </source>
</evidence>
<gene>
    <name evidence="2" type="ORF">SAMN05421666_3499</name>
</gene>
<accession>A0A1N7HN28</accession>
<feature type="transmembrane region" description="Helical" evidence="1">
    <location>
        <begin position="37"/>
        <end position="58"/>
    </location>
</feature>
<dbReference type="RefSeq" id="WP_076535582.1">
    <property type="nucleotide sequence ID" value="NZ_FOAC01000007.1"/>
</dbReference>
<keyword evidence="1" id="KW-1133">Transmembrane helix</keyword>
<feature type="transmembrane region" description="Helical" evidence="1">
    <location>
        <begin position="109"/>
        <end position="128"/>
    </location>
</feature>
<proteinExistence type="predicted"/>
<feature type="transmembrane region" description="Helical" evidence="1">
    <location>
        <begin position="12"/>
        <end position="30"/>
    </location>
</feature>
<reference evidence="2 3" key="1">
    <citation type="submission" date="2017-01" db="EMBL/GenBank/DDBJ databases">
        <authorList>
            <person name="Mah S.A."/>
            <person name="Swanson W.J."/>
            <person name="Moy G.W."/>
            <person name="Vacquier V.D."/>
        </authorList>
    </citation>
    <scope>NUCLEOTIDE SEQUENCE [LARGE SCALE GENOMIC DNA]</scope>
    <source>
        <strain evidence="2 3">DSM 29590</strain>
    </source>
</reference>